<dbReference type="Pfam" id="PF15953">
    <property type="entry name" value="PDU_like"/>
    <property type="match status" value="1"/>
</dbReference>
<sequence length="171" mass="20325">MNEDKLISMIKEKLVEREKKQVAIAYQHNCQIALPPSVTVFYEYRNINLHQVSIRLIKDLYQMKETPWVEWLLTGISYQISFSIELNEFILPFVPWKMLTEWPVVFKMSNQRVHAFQTNMLTRQLIIGLPNNSFLVILKQQKLTQEAIELIKKNNITVIERVNETCIWEES</sequence>
<dbReference type="Proteomes" id="UP000288028">
    <property type="component" value="Unassembled WGS sequence"/>
</dbReference>
<comment type="caution">
    <text evidence="1">The sequence shown here is derived from an EMBL/GenBank/DDBJ whole genome shotgun (WGS) entry which is preliminary data.</text>
</comment>
<dbReference type="GO" id="GO:0005198">
    <property type="term" value="F:structural molecule activity"/>
    <property type="evidence" value="ECO:0007669"/>
    <property type="project" value="InterPro"/>
</dbReference>
<dbReference type="OrthoDB" id="1629168at2"/>
<evidence type="ECO:0000313" key="2">
    <source>
        <dbReference type="Proteomes" id="UP000288028"/>
    </source>
</evidence>
<dbReference type="AlphaFoldDB" id="A0A430B1I7"/>
<accession>A0A430B1I7</accession>
<name>A0A430B1I7_9ENTE</name>
<dbReference type="GeneID" id="95580220"/>
<reference evidence="1 2" key="1">
    <citation type="submission" date="2017-05" db="EMBL/GenBank/DDBJ databases">
        <title>Vagococcus spp. assemblies.</title>
        <authorList>
            <person name="Gulvik C.A."/>
        </authorList>
    </citation>
    <scope>NUCLEOTIDE SEQUENCE [LARGE SCALE GENOMIC DNA]</scope>
    <source>
        <strain evidence="1 2">SS1714</strain>
    </source>
</reference>
<dbReference type="RefSeq" id="WP_126794071.1">
    <property type="nucleotide sequence ID" value="NZ_CP060720.1"/>
</dbReference>
<dbReference type="NCBIfam" id="TIGR04493">
    <property type="entry name" value="microcomp_PduM"/>
    <property type="match status" value="1"/>
</dbReference>
<dbReference type="EMBL" id="NGKB01000007">
    <property type="protein sequence ID" value="RSU14195.1"/>
    <property type="molecule type" value="Genomic_DNA"/>
</dbReference>
<organism evidence="1 2">
    <name type="scientific">Vagococcus carniphilus</name>
    <dbReference type="NCBI Taxonomy" id="218144"/>
    <lineage>
        <taxon>Bacteria</taxon>
        <taxon>Bacillati</taxon>
        <taxon>Bacillota</taxon>
        <taxon>Bacilli</taxon>
        <taxon>Lactobacillales</taxon>
        <taxon>Enterococcaceae</taxon>
        <taxon>Vagococcus</taxon>
    </lineage>
</organism>
<proteinExistence type="predicted"/>
<protein>
    <submittedName>
        <fullName evidence="1">Microcompartment protein PduM</fullName>
    </submittedName>
</protein>
<keyword evidence="2" id="KW-1185">Reference proteome</keyword>
<gene>
    <name evidence="1" type="ORF">CBF28_08560</name>
</gene>
<evidence type="ECO:0000313" key="1">
    <source>
        <dbReference type="EMBL" id="RSU14195.1"/>
    </source>
</evidence>
<dbReference type="InterPro" id="IPR030992">
    <property type="entry name" value="PduM"/>
</dbReference>